<feature type="transmembrane region" description="Helical" evidence="1">
    <location>
        <begin position="89"/>
        <end position="108"/>
    </location>
</feature>
<protein>
    <submittedName>
        <fullName evidence="3">Nucleoside recognition</fullName>
    </submittedName>
</protein>
<evidence type="ECO:0000313" key="3">
    <source>
        <dbReference type="EMBL" id="SKB25537.1"/>
    </source>
</evidence>
<keyword evidence="1" id="KW-0472">Membrane</keyword>
<keyword evidence="4" id="KW-1185">Reference proteome</keyword>
<accession>A0A1T4ZSH2</accession>
<organism evidence="3 4">
    <name type="scientific">Acetoanaerobium noterae</name>
    <dbReference type="NCBI Taxonomy" id="745369"/>
    <lineage>
        <taxon>Bacteria</taxon>
        <taxon>Bacillati</taxon>
        <taxon>Bacillota</taxon>
        <taxon>Clostridia</taxon>
        <taxon>Peptostreptococcales</taxon>
        <taxon>Filifactoraceae</taxon>
        <taxon>Acetoanaerobium</taxon>
    </lineage>
</organism>
<reference evidence="4" key="1">
    <citation type="submission" date="2017-02" db="EMBL/GenBank/DDBJ databases">
        <authorList>
            <person name="Varghese N."/>
            <person name="Submissions S."/>
        </authorList>
    </citation>
    <scope>NUCLEOTIDE SEQUENCE [LARGE SCALE GENOMIC DNA]</scope>
    <source>
        <strain evidence="4">ATCC 35199</strain>
    </source>
</reference>
<proteinExistence type="predicted"/>
<feature type="domain" description="Nucleoside transporter/FeoB GTPase Gate" evidence="2">
    <location>
        <begin position="18"/>
        <end position="110"/>
    </location>
</feature>
<sequence>MLVTSLKNGFKKGLETTWMLAKIVIPVYFFVTFLGHTPVLDFMAKIFEPFMNFFNLPGEAAIVLVMGNMLNIYAAIGAIKALSLTPFEVTVIALMLSFSHSLFMETAVVKKLNVSASKVVLMRLSLMILAGFIYGTLIGGVTL</sequence>
<name>A0A1T4ZSH2_9FIRM</name>
<evidence type="ECO:0000259" key="2">
    <source>
        <dbReference type="Pfam" id="PF07670"/>
    </source>
</evidence>
<dbReference type="Proteomes" id="UP000243406">
    <property type="component" value="Unassembled WGS sequence"/>
</dbReference>
<dbReference type="AlphaFoldDB" id="A0A1T4ZSH2"/>
<feature type="transmembrane region" description="Helical" evidence="1">
    <location>
        <begin position="120"/>
        <end position="141"/>
    </location>
</feature>
<feature type="transmembrane region" description="Helical" evidence="1">
    <location>
        <begin position="20"/>
        <end position="40"/>
    </location>
</feature>
<gene>
    <name evidence="3" type="ORF">SAMN02745120_0321</name>
</gene>
<evidence type="ECO:0000256" key="1">
    <source>
        <dbReference type="SAM" id="Phobius"/>
    </source>
</evidence>
<dbReference type="RefSeq" id="WP_013361827.1">
    <property type="nucleotide sequence ID" value="NZ_CP154629.1"/>
</dbReference>
<dbReference type="Pfam" id="PF07670">
    <property type="entry name" value="Gate"/>
    <property type="match status" value="1"/>
</dbReference>
<keyword evidence="1" id="KW-0812">Transmembrane</keyword>
<dbReference type="InterPro" id="IPR011642">
    <property type="entry name" value="Gate_dom"/>
</dbReference>
<keyword evidence="1" id="KW-1133">Transmembrane helix</keyword>
<dbReference type="EMBL" id="FUYN01000001">
    <property type="protein sequence ID" value="SKB25537.1"/>
    <property type="molecule type" value="Genomic_DNA"/>
</dbReference>
<evidence type="ECO:0000313" key="4">
    <source>
        <dbReference type="Proteomes" id="UP000243406"/>
    </source>
</evidence>
<feature type="transmembrane region" description="Helical" evidence="1">
    <location>
        <begin position="61"/>
        <end position="83"/>
    </location>
</feature>